<sequence length="209" mass="24230">MNFVSAMNKRWDEVYIKVIDEFVSFDSCEFEKLQAIYTSFMLQKLHQYDVKLCIRAAEQNQRLNFTRKVFQVIEGRFQTGKVFLSSNENKQALHQFLWNFIVCYNQKKPNALANNSELTLAGTFSDPQIVKRICSKIVIDCVELYSTHKEADARMILNAMYADRQVGSGSCKVRITVKSPDTDVLVLCVHHFPSLKKKQQKNFGLKQEL</sequence>
<name>A0A6J8DT27_MYTCO</name>
<evidence type="ECO:0000313" key="2">
    <source>
        <dbReference type="Proteomes" id="UP000507470"/>
    </source>
</evidence>
<keyword evidence="2" id="KW-1185">Reference proteome</keyword>
<dbReference type="Proteomes" id="UP000507470">
    <property type="component" value="Unassembled WGS sequence"/>
</dbReference>
<proteinExistence type="predicted"/>
<protein>
    <submittedName>
        <fullName evidence="1">Uncharacterized protein</fullName>
    </submittedName>
</protein>
<gene>
    <name evidence="1" type="ORF">MCOR_44838</name>
</gene>
<dbReference type="EMBL" id="CACVKT020007908">
    <property type="protein sequence ID" value="CAC5411788.1"/>
    <property type="molecule type" value="Genomic_DNA"/>
</dbReference>
<dbReference type="AlphaFoldDB" id="A0A6J8DT27"/>
<accession>A0A6J8DT27</accession>
<evidence type="ECO:0000313" key="1">
    <source>
        <dbReference type="EMBL" id="CAC5411788.1"/>
    </source>
</evidence>
<reference evidence="1 2" key="1">
    <citation type="submission" date="2020-06" db="EMBL/GenBank/DDBJ databases">
        <authorList>
            <person name="Li R."/>
            <person name="Bekaert M."/>
        </authorList>
    </citation>
    <scope>NUCLEOTIDE SEQUENCE [LARGE SCALE GENOMIC DNA]</scope>
    <source>
        <strain evidence="2">wild</strain>
    </source>
</reference>
<organism evidence="1 2">
    <name type="scientific">Mytilus coruscus</name>
    <name type="common">Sea mussel</name>
    <dbReference type="NCBI Taxonomy" id="42192"/>
    <lineage>
        <taxon>Eukaryota</taxon>
        <taxon>Metazoa</taxon>
        <taxon>Spiralia</taxon>
        <taxon>Lophotrochozoa</taxon>
        <taxon>Mollusca</taxon>
        <taxon>Bivalvia</taxon>
        <taxon>Autobranchia</taxon>
        <taxon>Pteriomorphia</taxon>
        <taxon>Mytilida</taxon>
        <taxon>Mytiloidea</taxon>
        <taxon>Mytilidae</taxon>
        <taxon>Mytilinae</taxon>
        <taxon>Mytilus</taxon>
    </lineage>
</organism>